<keyword evidence="2" id="KW-1133">Transmembrane helix</keyword>
<evidence type="ECO:0000313" key="4">
    <source>
        <dbReference type="EMBL" id="GAA2508338.1"/>
    </source>
</evidence>
<name>A0ABN3MTG4_9ACTN</name>
<reference evidence="4 5" key="1">
    <citation type="journal article" date="2019" name="Int. J. Syst. Evol. Microbiol.">
        <title>The Global Catalogue of Microorganisms (GCM) 10K type strain sequencing project: providing services to taxonomists for standard genome sequencing and annotation.</title>
        <authorList>
            <consortium name="The Broad Institute Genomics Platform"/>
            <consortium name="The Broad Institute Genome Sequencing Center for Infectious Disease"/>
            <person name="Wu L."/>
            <person name="Ma J."/>
        </authorList>
    </citation>
    <scope>NUCLEOTIDE SEQUENCE [LARGE SCALE GENOMIC DNA]</scope>
    <source>
        <strain evidence="4 5">JCM 5062</strain>
    </source>
</reference>
<feature type="domain" description="DUF8017" evidence="3">
    <location>
        <begin position="204"/>
        <end position="397"/>
    </location>
</feature>
<dbReference type="EMBL" id="BAAASR010000026">
    <property type="protein sequence ID" value="GAA2508338.1"/>
    <property type="molecule type" value="Genomic_DNA"/>
</dbReference>
<accession>A0ABN3MTG4</accession>
<feature type="compositionally biased region" description="Low complexity" evidence="1">
    <location>
        <begin position="179"/>
        <end position="188"/>
    </location>
</feature>
<keyword evidence="2" id="KW-0472">Membrane</keyword>
<feature type="region of interest" description="Disordered" evidence="1">
    <location>
        <begin position="1"/>
        <end position="137"/>
    </location>
</feature>
<feature type="compositionally biased region" description="Low complexity" evidence="1">
    <location>
        <begin position="90"/>
        <end position="120"/>
    </location>
</feature>
<evidence type="ECO:0000313" key="5">
    <source>
        <dbReference type="Proteomes" id="UP001499942"/>
    </source>
</evidence>
<dbReference type="InterPro" id="IPR058330">
    <property type="entry name" value="DUF8017"/>
</dbReference>
<keyword evidence="5" id="KW-1185">Reference proteome</keyword>
<evidence type="ECO:0000256" key="2">
    <source>
        <dbReference type="SAM" id="Phobius"/>
    </source>
</evidence>
<dbReference type="Proteomes" id="UP001499942">
    <property type="component" value="Unassembled WGS sequence"/>
</dbReference>
<proteinExistence type="predicted"/>
<feature type="compositionally biased region" description="Low complexity" evidence="1">
    <location>
        <begin position="51"/>
        <end position="77"/>
    </location>
</feature>
<sequence length="402" mass="42143">MFGGVSDMAPKLPGSSKCGKVCQGHGHGGGRGTRHHAPLWLLAMWPGQQPPGGEQNPQDQNPYQQPGYQQPNPYQQPGTPPPPSAPPQQPGYGYPQQPGQHPTYQQPNPYQQPTVQYGVPGQPPGPPVPPPRDADDKRKTTIVAVVAVTAVVVAAGVTGFLVLKDDDKKTSAGGDPKPTRSASTSSGPAPAPTDNPRDGSGAAKPTVPGWKVVYNPKRSAQFDVPADWEVIGAGTSVGFEDKKKGDGSSVVMMSAPAEFKSKWCVEDANKDGRQEEHGLAVVGTKGGQGAKNTAEAAYNEAGNWVWAGYAQTEPKGTVKVTKAVPYTTASGLTGHVATATALKTKKESKCDTDGKSIAFSFKNDKGDYVSWVMYANTGIPDELADATIQKILATVRLPAGTS</sequence>
<organism evidence="4 5">
    <name type="scientific">Streptomyces gobitricini</name>
    <dbReference type="NCBI Taxonomy" id="68211"/>
    <lineage>
        <taxon>Bacteria</taxon>
        <taxon>Bacillati</taxon>
        <taxon>Actinomycetota</taxon>
        <taxon>Actinomycetes</taxon>
        <taxon>Kitasatosporales</taxon>
        <taxon>Streptomycetaceae</taxon>
        <taxon>Streptomyces</taxon>
    </lineage>
</organism>
<comment type="caution">
    <text evidence="4">The sequence shown here is derived from an EMBL/GenBank/DDBJ whole genome shotgun (WGS) entry which is preliminary data.</text>
</comment>
<evidence type="ECO:0000256" key="1">
    <source>
        <dbReference type="SAM" id="MobiDB-lite"/>
    </source>
</evidence>
<feature type="transmembrane region" description="Helical" evidence="2">
    <location>
        <begin position="142"/>
        <end position="163"/>
    </location>
</feature>
<feature type="compositionally biased region" description="Pro residues" evidence="1">
    <location>
        <begin position="121"/>
        <end position="131"/>
    </location>
</feature>
<feature type="region of interest" description="Disordered" evidence="1">
    <location>
        <begin position="166"/>
        <end position="209"/>
    </location>
</feature>
<evidence type="ECO:0000259" key="3">
    <source>
        <dbReference type="Pfam" id="PF26056"/>
    </source>
</evidence>
<gene>
    <name evidence="4" type="ORF">GCM10010393_46440</name>
</gene>
<protein>
    <recommendedName>
        <fullName evidence="3">DUF8017 domain-containing protein</fullName>
    </recommendedName>
</protein>
<dbReference type="Pfam" id="PF26056">
    <property type="entry name" value="DUF8017"/>
    <property type="match status" value="1"/>
</dbReference>
<feature type="compositionally biased region" description="Pro residues" evidence="1">
    <location>
        <begin position="78"/>
        <end position="89"/>
    </location>
</feature>
<keyword evidence="2" id="KW-0812">Transmembrane</keyword>